<accession>A0ABU5QD65</accession>
<comment type="caution">
    <text evidence="1">The sequence shown here is derived from an EMBL/GenBank/DDBJ whole genome shotgun (WGS) entry which is preliminary data.</text>
</comment>
<dbReference type="Proteomes" id="UP001302949">
    <property type="component" value="Unassembled WGS sequence"/>
</dbReference>
<gene>
    <name evidence="1" type="ORF">VB248_16690</name>
</gene>
<sequence>MIKTSPLVLITMRSFRLSTAYVHFAKSRFKQIVLYPENLPYNKFFVISGWNVFDWFFELVDWGLKLLGSW</sequence>
<proteinExistence type="predicted"/>
<reference evidence="1 2" key="1">
    <citation type="submission" date="2023-12" db="EMBL/GenBank/DDBJ databases">
        <title>Novel species of the genus Arcicella isolated from rivers.</title>
        <authorList>
            <person name="Lu H."/>
        </authorList>
    </citation>
    <scope>NUCLEOTIDE SEQUENCE [LARGE SCALE GENOMIC DNA]</scope>
    <source>
        <strain evidence="1 2">KCTC 23307</strain>
    </source>
</reference>
<evidence type="ECO:0000313" key="1">
    <source>
        <dbReference type="EMBL" id="MEA5140790.1"/>
    </source>
</evidence>
<evidence type="ECO:0000313" key="2">
    <source>
        <dbReference type="Proteomes" id="UP001302949"/>
    </source>
</evidence>
<keyword evidence="2" id="KW-1185">Reference proteome</keyword>
<organism evidence="1 2">
    <name type="scientific">Arcicella rigui</name>
    <dbReference type="NCBI Taxonomy" id="797020"/>
    <lineage>
        <taxon>Bacteria</taxon>
        <taxon>Pseudomonadati</taxon>
        <taxon>Bacteroidota</taxon>
        <taxon>Cytophagia</taxon>
        <taxon>Cytophagales</taxon>
        <taxon>Flectobacillaceae</taxon>
        <taxon>Arcicella</taxon>
    </lineage>
</organism>
<name>A0ABU5QD65_9BACT</name>
<dbReference type="EMBL" id="JAYFUM010000021">
    <property type="protein sequence ID" value="MEA5140790.1"/>
    <property type="molecule type" value="Genomic_DNA"/>
</dbReference>
<dbReference type="RefSeq" id="WP_323297946.1">
    <property type="nucleotide sequence ID" value="NZ_JAYFUM010000021.1"/>
</dbReference>
<protein>
    <submittedName>
        <fullName evidence="1">Uncharacterized protein</fullName>
    </submittedName>
</protein>